<feature type="chain" id="PRO_5034096367" description="Isochorismatase-like domain-containing protein" evidence="2">
    <location>
        <begin position="20"/>
        <end position="574"/>
    </location>
</feature>
<dbReference type="InterPro" id="IPR036396">
    <property type="entry name" value="Cyt_P450_sf"/>
</dbReference>
<dbReference type="GO" id="GO:0005506">
    <property type="term" value="F:iron ion binding"/>
    <property type="evidence" value="ECO:0007669"/>
    <property type="project" value="InterPro"/>
</dbReference>
<gene>
    <name evidence="4" type="ORF">G7Y89_g10012</name>
</gene>
<dbReference type="Pfam" id="PF00067">
    <property type="entry name" value="p450"/>
    <property type="match status" value="1"/>
</dbReference>
<dbReference type="GO" id="GO:0016705">
    <property type="term" value="F:oxidoreductase activity, acting on paired donors, with incorporation or reduction of molecular oxygen"/>
    <property type="evidence" value="ECO:0007669"/>
    <property type="project" value="InterPro"/>
</dbReference>
<organism evidence="4 5">
    <name type="scientific">Cudoniella acicularis</name>
    <dbReference type="NCBI Taxonomy" id="354080"/>
    <lineage>
        <taxon>Eukaryota</taxon>
        <taxon>Fungi</taxon>
        <taxon>Dikarya</taxon>
        <taxon>Ascomycota</taxon>
        <taxon>Pezizomycotina</taxon>
        <taxon>Leotiomycetes</taxon>
        <taxon>Helotiales</taxon>
        <taxon>Tricladiaceae</taxon>
        <taxon>Cudoniella</taxon>
    </lineage>
</organism>
<reference evidence="4 5" key="1">
    <citation type="submission" date="2020-03" db="EMBL/GenBank/DDBJ databases">
        <title>Draft Genome Sequence of Cudoniella acicularis.</title>
        <authorList>
            <person name="Buettner E."/>
            <person name="Kellner H."/>
        </authorList>
    </citation>
    <scope>NUCLEOTIDE SEQUENCE [LARGE SCALE GENOMIC DNA]</scope>
    <source>
        <strain evidence="4 5">DSM 108380</strain>
    </source>
</reference>
<dbReference type="GO" id="GO:0020037">
    <property type="term" value="F:heme binding"/>
    <property type="evidence" value="ECO:0007669"/>
    <property type="project" value="InterPro"/>
</dbReference>
<dbReference type="GO" id="GO:0004497">
    <property type="term" value="F:monooxygenase activity"/>
    <property type="evidence" value="ECO:0007669"/>
    <property type="project" value="InterPro"/>
</dbReference>
<dbReference type="CDD" id="cd11058">
    <property type="entry name" value="CYP60B-like"/>
    <property type="match status" value="1"/>
</dbReference>
<dbReference type="InterPro" id="IPR036380">
    <property type="entry name" value="Isochorismatase-like_sf"/>
</dbReference>
<keyword evidence="5" id="KW-1185">Reference proteome</keyword>
<keyword evidence="2" id="KW-0732">Signal</keyword>
<dbReference type="SUPFAM" id="SSF52499">
    <property type="entry name" value="Isochorismatase-like hydrolases"/>
    <property type="match status" value="1"/>
</dbReference>
<protein>
    <recommendedName>
        <fullName evidence="3">Isochorismatase-like domain-containing protein</fullName>
    </recommendedName>
</protein>
<accession>A0A8H4RFV2</accession>
<feature type="domain" description="Isochorismatase-like" evidence="3">
    <location>
        <begin position="31"/>
        <end position="180"/>
    </location>
</feature>
<dbReference type="Proteomes" id="UP000566819">
    <property type="component" value="Unassembled WGS sequence"/>
</dbReference>
<evidence type="ECO:0000256" key="1">
    <source>
        <dbReference type="ARBA" id="ARBA00006336"/>
    </source>
</evidence>
<dbReference type="Pfam" id="PF00857">
    <property type="entry name" value="Isochorismatase"/>
    <property type="match status" value="1"/>
</dbReference>
<evidence type="ECO:0000259" key="3">
    <source>
        <dbReference type="Pfam" id="PF00857"/>
    </source>
</evidence>
<dbReference type="EMBL" id="JAAMPI010000855">
    <property type="protein sequence ID" value="KAF4628135.1"/>
    <property type="molecule type" value="Genomic_DNA"/>
</dbReference>
<dbReference type="Gene3D" id="1.10.630.10">
    <property type="entry name" value="Cytochrome P450"/>
    <property type="match status" value="1"/>
</dbReference>
<comment type="caution">
    <text evidence="4">The sequence shown here is derived from an EMBL/GenBank/DDBJ whole genome shotgun (WGS) entry which is preliminary data.</text>
</comment>
<evidence type="ECO:0000256" key="2">
    <source>
        <dbReference type="SAM" id="SignalP"/>
    </source>
</evidence>
<name>A0A8H4RFV2_9HELO</name>
<sequence length="574" mass="63865">MKFSLISAVALLGATATQAYTFTRLNKTNAALLVVDHQLGLSSLVRDYSTVEFRSAIFAHAALGNLFNLPTILTTSADTGPNGALPKEIIDMHPNAPFIHRQGEVNAWDNADFRAAVEATGKKQIILGGIVTEVCTSFLALSLIEAGYEVWANTDASGTFTDKLAADANRRMENAGVQLMGMFGIAMDLMRDWRDTPGSAEVLPFLDNYEEKQHSFKSGGAIVHDVEKLHRKYGPAVRIAPNEITFAHQDAWTDIFQGRQGHQQFLKDPVWWARQPGHPDSLISAINPETHARMRKALSQGFTQRALRKQEHILQKYVGLLIERLRQMEEAADGQGAVVDIVPWFNYTTFDIFGDLGFGESFDCLQNSRYHPWIALLFNSVKAASFVISARFYPLIEFMLMKCIPKPLKKMQQDHFQQIVDKVQRRLNWEVERPDIMSYVLKHNDENAKEGMSLGEMQATFMVLTTVGSETTATVLSGTLNHLIAHPVMLARLEREVRGKFLKEDEITLDALTELPYLNAVINEGLRCCPPIPVMLPRVVPDGGDTVCGMWLPDGAALPPRLPSTHLTQGPANA</sequence>
<dbReference type="SUPFAM" id="SSF48264">
    <property type="entry name" value="Cytochrome P450"/>
    <property type="match status" value="1"/>
</dbReference>
<comment type="similarity">
    <text evidence="1">Belongs to the isochorismatase family.</text>
</comment>
<proteinExistence type="inferred from homology"/>
<dbReference type="OrthoDB" id="1470350at2759"/>
<dbReference type="InterPro" id="IPR001128">
    <property type="entry name" value="Cyt_P450"/>
</dbReference>
<dbReference type="PANTHER" id="PTHR43559:SF3">
    <property type="entry name" value="HYDROLASE YCAC-RELATED"/>
    <property type="match status" value="1"/>
</dbReference>
<dbReference type="PANTHER" id="PTHR43559">
    <property type="entry name" value="HYDROLASE YCAC-RELATED"/>
    <property type="match status" value="1"/>
</dbReference>
<dbReference type="AlphaFoldDB" id="A0A8H4RFV2"/>
<dbReference type="InterPro" id="IPR053152">
    <property type="entry name" value="Hydrolase_YcaC-like"/>
</dbReference>
<dbReference type="InterPro" id="IPR000868">
    <property type="entry name" value="Isochorismatase-like_dom"/>
</dbReference>
<dbReference type="Gene3D" id="3.40.50.850">
    <property type="entry name" value="Isochorismatase-like"/>
    <property type="match status" value="1"/>
</dbReference>
<feature type="signal peptide" evidence="2">
    <location>
        <begin position="1"/>
        <end position="19"/>
    </location>
</feature>
<evidence type="ECO:0000313" key="5">
    <source>
        <dbReference type="Proteomes" id="UP000566819"/>
    </source>
</evidence>
<evidence type="ECO:0000313" key="4">
    <source>
        <dbReference type="EMBL" id="KAF4628135.1"/>
    </source>
</evidence>